<reference evidence="1" key="1">
    <citation type="submission" date="2021-01" db="EMBL/GenBank/DDBJ databases">
        <title>Whole genome shotgun sequence of Cellulomonas pakistanensis NBRC 110800.</title>
        <authorList>
            <person name="Komaki H."/>
            <person name="Tamura T."/>
        </authorList>
    </citation>
    <scope>NUCLEOTIDE SEQUENCE</scope>
    <source>
        <strain evidence="1">NBRC 110800</strain>
    </source>
</reference>
<comment type="caution">
    <text evidence="1">The sequence shown here is derived from an EMBL/GenBank/DDBJ whole genome shotgun (WGS) entry which is preliminary data.</text>
</comment>
<sequence>MKPVEPLISADLLRALRYLNLVNESGAGVPGNHLDAWLNVTPPVELSRLDSSMRQFELLIGRDYGYAEYIDMVGRAEGEPMRLTATGRAIARAGFVN</sequence>
<name>A0A919P8B4_9CELL</name>
<gene>
    <name evidence="1" type="ORF">Cpa01nite_01220</name>
</gene>
<dbReference type="AlphaFoldDB" id="A0A919P8B4"/>
<evidence type="ECO:0000313" key="2">
    <source>
        <dbReference type="Proteomes" id="UP000642125"/>
    </source>
</evidence>
<accession>A0A919P8B4</accession>
<proteinExistence type="predicted"/>
<protein>
    <submittedName>
        <fullName evidence="1">Uncharacterized protein</fullName>
    </submittedName>
</protein>
<dbReference type="Proteomes" id="UP000642125">
    <property type="component" value="Unassembled WGS sequence"/>
</dbReference>
<organism evidence="1 2">
    <name type="scientific">Cellulomonas pakistanensis</name>
    <dbReference type="NCBI Taxonomy" id="992287"/>
    <lineage>
        <taxon>Bacteria</taxon>
        <taxon>Bacillati</taxon>
        <taxon>Actinomycetota</taxon>
        <taxon>Actinomycetes</taxon>
        <taxon>Micrococcales</taxon>
        <taxon>Cellulomonadaceae</taxon>
        <taxon>Cellulomonas</taxon>
    </lineage>
</organism>
<dbReference type="EMBL" id="BONO01000001">
    <property type="protein sequence ID" value="GIG34741.1"/>
    <property type="molecule type" value="Genomic_DNA"/>
</dbReference>
<keyword evidence="2" id="KW-1185">Reference proteome</keyword>
<evidence type="ECO:0000313" key="1">
    <source>
        <dbReference type="EMBL" id="GIG34741.1"/>
    </source>
</evidence>